<reference evidence="2" key="1">
    <citation type="journal article" date="2021" name="PeerJ">
        <title>Extensive microbial diversity within the chicken gut microbiome revealed by metagenomics and culture.</title>
        <authorList>
            <person name="Gilroy R."/>
            <person name="Ravi A."/>
            <person name="Getino M."/>
            <person name="Pursley I."/>
            <person name="Horton D.L."/>
            <person name="Alikhan N.F."/>
            <person name="Baker D."/>
            <person name="Gharbi K."/>
            <person name="Hall N."/>
            <person name="Watson M."/>
            <person name="Adriaenssens E.M."/>
            <person name="Foster-Nyarko E."/>
            <person name="Jarju S."/>
            <person name="Secka A."/>
            <person name="Antonio M."/>
            <person name="Oren A."/>
            <person name="Chaudhuri R.R."/>
            <person name="La Ragione R."/>
            <person name="Hildebrand F."/>
            <person name="Pallen M.J."/>
        </authorList>
    </citation>
    <scope>NUCLEOTIDE SEQUENCE</scope>
    <source>
        <strain evidence="2">CHK195-6426</strain>
    </source>
</reference>
<dbReference type="Pfam" id="PF02073">
    <property type="entry name" value="Peptidase_M29"/>
    <property type="match status" value="1"/>
</dbReference>
<dbReference type="GO" id="GO:0046872">
    <property type="term" value="F:metal ion binding"/>
    <property type="evidence" value="ECO:0007669"/>
    <property type="project" value="UniProtKB-KW"/>
</dbReference>
<dbReference type="GO" id="GO:0004177">
    <property type="term" value="F:aminopeptidase activity"/>
    <property type="evidence" value="ECO:0007669"/>
    <property type="project" value="UniProtKB-KW"/>
</dbReference>
<dbReference type="AlphaFoldDB" id="A0A9D1UCA4"/>
<proteinExistence type="predicted"/>
<dbReference type="PANTHER" id="PTHR34448:SF1">
    <property type="entry name" value="BLL6088 PROTEIN"/>
    <property type="match status" value="1"/>
</dbReference>
<keyword evidence="2" id="KW-0378">Hydrolase</keyword>
<protein>
    <submittedName>
        <fullName evidence="2">Aminopeptidase</fullName>
        <ecNumber evidence="2">3.4.11.-</ecNumber>
    </submittedName>
</protein>
<organism evidence="2 3">
    <name type="scientific">Candidatus Acetatifactor stercoripullorum</name>
    <dbReference type="NCBI Taxonomy" id="2838414"/>
    <lineage>
        <taxon>Bacteria</taxon>
        <taxon>Bacillati</taxon>
        <taxon>Bacillota</taxon>
        <taxon>Clostridia</taxon>
        <taxon>Lachnospirales</taxon>
        <taxon>Lachnospiraceae</taxon>
        <taxon>Acetatifactor</taxon>
    </lineage>
</organism>
<dbReference type="GO" id="GO:0006508">
    <property type="term" value="P:proteolysis"/>
    <property type="evidence" value="ECO:0007669"/>
    <property type="project" value="InterPro"/>
</dbReference>
<comment type="caution">
    <text evidence="2">The sequence shown here is derived from an EMBL/GenBank/DDBJ whole genome shotgun (WGS) entry which is preliminary data.</text>
</comment>
<dbReference type="InterPro" id="IPR000787">
    <property type="entry name" value="Peptidase_M29"/>
</dbReference>
<evidence type="ECO:0000313" key="2">
    <source>
        <dbReference type="EMBL" id="HIW81361.1"/>
    </source>
</evidence>
<reference evidence="2" key="2">
    <citation type="submission" date="2021-04" db="EMBL/GenBank/DDBJ databases">
        <authorList>
            <person name="Gilroy R."/>
        </authorList>
    </citation>
    <scope>NUCLEOTIDE SEQUENCE</scope>
    <source>
        <strain evidence="2">CHK195-6426</strain>
    </source>
</reference>
<accession>A0A9D1UCA4</accession>
<evidence type="ECO:0000313" key="3">
    <source>
        <dbReference type="Proteomes" id="UP000824265"/>
    </source>
</evidence>
<dbReference type="SUPFAM" id="SSF144052">
    <property type="entry name" value="Thermophilic metalloprotease-like"/>
    <property type="match status" value="1"/>
</dbReference>
<dbReference type="Proteomes" id="UP000824265">
    <property type="component" value="Unassembled WGS sequence"/>
</dbReference>
<sequence>MSEKIEIGQEAEKELQRERLKLVLSRIREIPQEHFGNQAFEDYFAVTAQFLLLLEETGKFLEDGGLKKASLEELTERNHALYRDILPENYEKSYANPAYAVKRLGKEMGAALSFLYVEMRSLIGFLYEERLLEAVIRLELFAEVYAAFVYEWQENEKLPSYEDIHVILYWFVSDYADMAAENRTRELLVPDHNFAAGIIRNGDLSDVRYLFAYGEYVGENELTMARFLAGLPQETINIMADTYTEGYRIGFEVTGKDLSKKKTVELRYQLGFERMMRRAIENFEKMGLEPVIYRAAYSILYNPSLYKTGFFGGSVNRQCDFDHKDDRALFLDKNYVNRRLEVSRTAFEKYKGEALLYAGPAVVETFGEASFEPVNKPECTHMTKEQNRLWVDYRTRAGQLQREYILEEERSFTIIAFPVPEIGPCFPELFEEIIRINTLDYQLYRDIQQTMINALDRADFCEIKGMNGNRTSLRVNLHKLKNPETETIFENCVADVNIPVGEVFTSPVLKGTDGILHVSRVFLNGLEYRDLTLTFQDGMVRDYTCRNFEDEEENRAFVWENVLCRHESLPMGEFAIGTNTRAYVAAKKYGVEEKFPILIAEKTGPHFAVGDTCYSHAEEIKVYNPDGKEIAARDNEVSSLRITKPEQAYFNCHTDITIPYDELGELTAVTRDGVRIPIIERGRFVLPGTKELNRPLEEAGI</sequence>
<dbReference type="InterPro" id="IPR052170">
    <property type="entry name" value="M29_Exopeptidase"/>
</dbReference>
<keyword evidence="2" id="KW-0031">Aminopeptidase</keyword>
<dbReference type="EMBL" id="DXGH01000039">
    <property type="protein sequence ID" value="HIW81361.1"/>
    <property type="molecule type" value="Genomic_DNA"/>
</dbReference>
<evidence type="ECO:0000256" key="1">
    <source>
        <dbReference type="ARBA" id="ARBA00022723"/>
    </source>
</evidence>
<keyword evidence="2" id="KW-0645">Protease</keyword>
<dbReference type="EC" id="3.4.11.-" evidence="2"/>
<keyword evidence="1" id="KW-0479">Metal-binding</keyword>
<gene>
    <name evidence="2" type="ORF">H9742_07515</name>
</gene>
<dbReference type="PANTHER" id="PTHR34448">
    <property type="entry name" value="AMINOPEPTIDASE"/>
    <property type="match status" value="1"/>
</dbReference>
<name>A0A9D1UCA4_9FIRM</name>